<sequence length="86" mass="9869">MINYKLTYFDGRGPAEIIRQEKIVTVAGEDCEDVRVTFGDWPKLKEDMPFGQLPVLDIDGKQLCQSFAIVRYLAKQFGRTINLSRD</sequence>
<dbReference type="PANTHER" id="PTHR11571:SF150">
    <property type="entry name" value="GLUTATHIONE S-TRANSFERASE"/>
    <property type="match status" value="1"/>
</dbReference>
<accession>A0A0N4X8C9</accession>
<evidence type="ECO:0000313" key="3">
    <source>
        <dbReference type="Proteomes" id="UP000268014"/>
    </source>
</evidence>
<keyword evidence="3" id="KW-1185">Reference proteome</keyword>
<protein>
    <submittedName>
        <fullName evidence="4">GST N-terminal domain-containing protein</fullName>
    </submittedName>
</protein>
<name>A0A0N4X8C9_HAEPC</name>
<dbReference type="WBParaSite" id="HPLM_0002062101-mRNA-1">
    <property type="protein sequence ID" value="HPLM_0002062101-mRNA-1"/>
    <property type="gene ID" value="HPLM_0002062101"/>
</dbReference>
<dbReference type="EMBL" id="UZAF01022399">
    <property type="protein sequence ID" value="VDO84943.1"/>
    <property type="molecule type" value="Genomic_DNA"/>
</dbReference>
<dbReference type="Proteomes" id="UP000268014">
    <property type="component" value="Unassembled WGS sequence"/>
</dbReference>
<reference evidence="2 3" key="2">
    <citation type="submission" date="2018-11" db="EMBL/GenBank/DDBJ databases">
        <authorList>
            <consortium name="Pathogen Informatics"/>
        </authorList>
    </citation>
    <scope>NUCLEOTIDE SEQUENCE [LARGE SCALE GENOMIC DNA]</scope>
    <source>
        <strain evidence="2 3">MHpl1</strain>
    </source>
</reference>
<evidence type="ECO:0000313" key="2">
    <source>
        <dbReference type="EMBL" id="VDO84943.1"/>
    </source>
</evidence>
<dbReference type="Pfam" id="PF02798">
    <property type="entry name" value="GST_N"/>
    <property type="match status" value="1"/>
</dbReference>
<dbReference type="PANTHER" id="PTHR11571">
    <property type="entry name" value="GLUTATHIONE S-TRANSFERASE"/>
    <property type="match status" value="1"/>
</dbReference>
<organism evidence="4">
    <name type="scientific">Haemonchus placei</name>
    <name type="common">Barber's pole worm</name>
    <dbReference type="NCBI Taxonomy" id="6290"/>
    <lineage>
        <taxon>Eukaryota</taxon>
        <taxon>Metazoa</taxon>
        <taxon>Ecdysozoa</taxon>
        <taxon>Nematoda</taxon>
        <taxon>Chromadorea</taxon>
        <taxon>Rhabditida</taxon>
        <taxon>Rhabditina</taxon>
        <taxon>Rhabditomorpha</taxon>
        <taxon>Strongyloidea</taxon>
        <taxon>Trichostrongylidae</taxon>
        <taxon>Haemonchus</taxon>
    </lineage>
</organism>
<dbReference type="SUPFAM" id="SSF52833">
    <property type="entry name" value="Thioredoxin-like"/>
    <property type="match status" value="1"/>
</dbReference>
<reference evidence="4" key="1">
    <citation type="submission" date="2017-02" db="UniProtKB">
        <authorList>
            <consortium name="WormBaseParasite"/>
        </authorList>
    </citation>
    <scope>IDENTIFICATION</scope>
</reference>
<dbReference type="FunFam" id="3.40.30.10:FF:000258">
    <property type="entry name" value="Glutathione S-transferase"/>
    <property type="match status" value="1"/>
</dbReference>
<dbReference type="InterPro" id="IPR004045">
    <property type="entry name" value="Glutathione_S-Trfase_N"/>
</dbReference>
<dbReference type="OMA" id="QFGRTIN"/>
<dbReference type="CDD" id="cd03039">
    <property type="entry name" value="GST_N_Sigma_like"/>
    <property type="match status" value="1"/>
</dbReference>
<dbReference type="SFLD" id="SFLDS00019">
    <property type="entry name" value="Glutathione_Transferase_(cytos"/>
    <property type="match status" value="1"/>
</dbReference>
<dbReference type="PROSITE" id="PS50404">
    <property type="entry name" value="GST_NTER"/>
    <property type="match status" value="1"/>
</dbReference>
<evidence type="ECO:0000313" key="4">
    <source>
        <dbReference type="WBParaSite" id="HPLM_0002062101-mRNA-1"/>
    </source>
</evidence>
<dbReference type="STRING" id="6290.A0A0N4X8C9"/>
<feature type="domain" description="GST N-terminal" evidence="1">
    <location>
        <begin position="2"/>
        <end position="81"/>
    </location>
</feature>
<evidence type="ECO:0000259" key="1">
    <source>
        <dbReference type="PROSITE" id="PS50404"/>
    </source>
</evidence>
<gene>
    <name evidence="2" type="ORF">HPLM_LOCUS20613</name>
</gene>
<dbReference type="GO" id="GO:0004364">
    <property type="term" value="F:glutathione transferase activity"/>
    <property type="evidence" value="ECO:0007669"/>
    <property type="project" value="UniProtKB-ARBA"/>
</dbReference>
<dbReference type="AlphaFoldDB" id="A0A0N4X8C9"/>
<proteinExistence type="predicted"/>
<dbReference type="GO" id="GO:0006749">
    <property type="term" value="P:glutathione metabolic process"/>
    <property type="evidence" value="ECO:0007669"/>
    <property type="project" value="TreeGrafter"/>
</dbReference>
<dbReference type="InterPro" id="IPR040079">
    <property type="entry name" value="Glutathione_S-Trfase"/>
</dbReference>
<dbReference type="InterPro" id="IPR036249">
    <property type="entry name" value="Thioredoxin-like_sf"/>
</dbReference>
<dbReference type="InterPro" id="IPR050213">
    <property type="entry name" value="GST_superfamily"/>
</dbReference>
<dbReference type="Gene3D" id="3.40.30.10">
    <property type="entry name" value="Glutaredoxin"/>
    <property type="match status" value="1"/>
</dbReference>
<dbReference type="OrthoDB" id="414243at2759"/>